<keyword evidence="7" id="KW-0829">Tyrosine-protein kinase</keyword>
<feature type="compositionally biased region" description="Polar residues" evidence="9">
    <location>
        <begin position="1034"/>
        <end position="1047"/>
    </location>
</feature>
<dbReference type="GO" id="GO:0004674">
    <property type="term" value="F:protein serine/threonine kinase activity"/>
    <property type="evidence" value="ECO:0007669"/>
    <property type="project" value="UniProtKB-EC"/>
</dbReference>
<keyword evidence="2" id="KW-0728">SH3 domain</keyword>
<dbReference type="PANTHER" id="PTHR24418">
    <property type="entry name" value="TYROSINE-PROTEIN KINASE"/>
    <property type="match status" value="1"/>
</dbReference>
<dbReference type="PROSITE" id="PS00109">
    <property type="entry name" value="PROTEIN_KINASE_TYR"/>
    <property type="match status" value="1"/>
</dbReference>
<evidence type="ECO:0000256" key="8">
    <source>
        <dbReference type="ARBA" id="ARBA00047899"/>
    </source>
</evidence>
<evidence type="ECO:0000256" key="3">
    <source>
        <dbReference type="ARBA" id="ARBA00022679"/>
    </source>
</evidence>
<dbReference type="PROSITE" id="PS50011">
    <property type="entry name" value="PROTEIN_KINASE_DOM"/>
    <property type="match status" value="1"/>
</dbReference>
<evidence type="ECO:0000256" key="9">
    <source>
        <dbReference type="SAM" id="MobiDB-lite"/>
    </source>
</evidence>
<dbReference type="EMBL" id="GDIP01212314">
    <property type="protein sequence ID" value="JAJ11088.1"/>
    <property type="molecule type" value="Transcribed_RNA"/>
</dbReference>
<dbReference type="CDD" id="cd09539">
    <property type="entry name" value="SAM_TNK-like"/>
    <property type="match status" value="1"/>
</dbReference>
<feature type="region of interest" description="Disordered" evidence="9">
    <location>
        <begin position="693"/>
        <end position="726"/>
    </location>
</feature>
<dbReference type="Pfam" id="PF00786">
    <property type="entry name" value="PBD"/>
    <property type="match status" value="1"/>
</dbReference>
<dbReference type="FunFam" id="1.10.510.10:FF:001118">
    <property type="entry name" value="Tyrosine-protein kinase PR2"/>
    <property type="match status" value="1"/>
</dbReference>
<dbReference type="SMART" id="SM00220">
    <property type="entry name" value="S_TKc"/>
    <property type="match status" value="1"/>
</dbReference>
<dbReference type="CDD" id="cd00174">
    <property type="entry name" value="SH3"/>
    <property type="match status" value="1"/>
</dbReference>
<feature type="compositionally biased region" description="Basic and acidic residues" evidence="9">
    <location>
        <begin position="704"/>
        <end position="715"/>
    </location>
</feature>
<evidence type="ECO:0000256" key="5">
    <source>
        <dbReference type="ARBA" id="ARBA00022777"/>
    </source>
</evidence>
<dbReference type="PROSITE" id="PS50108">
    <property type="entry name" value="CRIB"/>
    <property type="match status" value="1"/>
</dbReference>
<dbReference type="InterPro" id="IPR020635">
    <property type="entry name" value="Tyr_kinase_cat_dom"/>
</dbReference>
<feature type="region of interest" description="Disordered" evidence="9">
    <location>
        <begin position="874"/>
        <end position="893"/>
    </location>
</feature>
<evidence type="ECO:0000256" key="2">
    <source>
        <dbReference type="ARBA" id="ARBA00022443"/>
    </source>
</evidence>
<keyword evidence="6" id="KW-0067">ATP-binding</keyword>
<comment type="catalytic activity">
    <reaction evidence="8">
        <text>L-threonyl-[protein] + ATP = O-phospho-L-threonyl-[protein] + ADP + H(+)</text>
        <dbReference type="Rhea" id="RHEA:46608"/>
        <dbReference type="Rhea" id="RHEA-COMP:11060"/>
        <dbReference type="Rhea" id="RHEA-COMP:11605"/>
        <dbReference type="ChEBI" id="CHEBI:15378"/>
        <dbReference type="ChEBI" id="CHEBI:30013"/>
        <dbReference type="ChEBI" id="CHEBI:30616"/>
        <dbReference type="ChEBI" id="CHEBI:61977"/>
        <dbReference type="ChEBI" id="CHEBI:456216"/>
        <dbReference type="EC" id="2.7.11.1"/>
    </reaction>
</comment>
<dbReference type="Gene3D" id="1.10.510.10">
    <property type="entry name" value="Transferase(Phosphotransferase) domain 1"/>
    <property type="match status" value="1"/>
</dbReference>
<reference evidence="10" key="1">
    <citation type="submission" date="2015-10" db="EMBL/GenBank/DDBJ databases">
        <title>Daphnia magna gene sets from two clonal populations assembled and annotated with EvidentialGene.</title>
        <authorList>
            <person name="Gilbert D."/>
            <person name="Podicheti R."/>
            <person name="Orsini L."/>
            <person name="Colbourne J."/>
            <person name="Pfrender M."/>
        </authorList>
    </citation>
    <scope>NUCLEOTIDE SEQUENCE</scope>
</reference>
<dbReference type="FunFam" id="3.30.200.20:FF:000780">
    <property type="entry name" value="Tyrosine-protein kinase PR2"/>
    <property type="match status" value="1"/>
</dbReference>
<evidence type="ECO:0000313" key="10">
    <source>
        <dbReference type="EMBL" id="JAJ11088.1"/>
    </source>
</evidence>
<accession>A0A0P5FEE7</accession>
<dbReference type="OrthoDB" id="4062651at2759"/>
<dbReference type="SMART" id="SM00285">
    <property type="entry name" value="PBD"/>
    <property type="match status" value="1"/>
</dbReference>
<dbReference type="InterPro" id="IPR017441">
    <property type="entry name" value="Protein_kinase_ATP_BS"/>
</dbReference>
<keyword evidence="4" id="KW-0547">Nucleotide-binding</keyword>
<dbReference type="CDD" id="cd05040">
    <property type="entry name" value="PTKc_Ack_like"/>
    <property type="match status" value="1"/>
</dbReference>
<dbReference type="GO" id="GO:0004715">
    <property type="term" value="F:non-membrane spanning protein tyrosine kinase activity"/>
    <property type="evidence" value="ECO:0007669"/>
    <property type="project" value="UniProtKB-EC"/>
</dbReference>
<evidence type="ECO:0000256" key="1">
    <source>
        <dbReference type="ARBA" id="ARBA00011903"/>
    </source>
</evidence>
<proteinExistence type="predicted"/>
<dbReference type="InterPro" id="IPR001452">
    <property type="entry name" value="SH3_domain"/>
</dbReference>
<dbReference type="InterPro" id="IPR000719">
    <property type="entry name" value="Prot_kinase_dom"/>
</dbReference>
<feature type="region of interest" description="Disordered" evidence="9">
    <location>
        <begin position="964"/>
        <end position="1061"/>
    </location>
</feature>
<dbReference type="InterPro" id="IPR001245">
    <property type="entry name" value="Ser-Thr/Tyr_kinase_cat_dom"/>
</dbReference>
<dbReference type="SMART" id="SM00219">
    <property type="entry name" value="TyrKc"/>
    <property type="match status" value="1"/>
</dbReference>
<keyword evidence="3" id="KW-0808">Transferase</keyword>
<sequence>MPHSAMLKSGPGLYEFLIEAELQQYYSTIKNDLKVNNIHQLKYATDEDFLQVGLSRPEVRRLRKIFHKHCPQNYLYKFKNIIKPKKEDGAAMAILLPDDGSKERSYQLKVPSKHIIPAEAIIVNKELGVGEFGIVQQGVWTNEDGDRIQVAIKCLSKERMQNNPMEFLKEAAIMHTIDHEHIVRLYGVVLDTNSLMLVTELAPLRSLLECLKEPALRPSFPVPSLCDFSIQICDGMQYLESKRLIHRDLAARNILVFTKNKIKISDFGLSRALGVGKDYYQTNFNVNLKLPIAWCAPECINYLKFTSASDVWAFGVTLWEMFSYGFQPWAALTGQQILEAIDEPSYQRLEPPESCPKDYYSIMLKCWQHEPHNRPRFIDLMNLLPECKPEQVQAIQDSQEDISKPRRDQLQFRIGDVLTVLDKKPIPEVANSWKGVLNNGKTGLFNPAHTVSYLGNILPSVKPQFSRGDGKNAYSSKRRLRTDMISSPQGDLKHTGHVGLDGAYFGDVAFLGDKYHQLPKQVVTPYKPQDDIQNMSSNGNNHGGTDVPLTPSPGPASPMCGPPSAFSINSASSDLSDRAPLLARFGDRGRAGPAADHNWSDTASEKDNNSAPPTPGFLAAANQKAIQGISHVPPDAFPGPHEYHEISDEEVTDSPCFDLGPSLMDEVLRALGSGSAAHMANSPYSDKHFDWKEDQSSLAGSQPESKRGTLKDTLRKKQAHVKPISASDQRTLDQAIAMANELATRSMLELDAKSSGAYDAVDHAVSGHMAAMSLDSPRTPSSPSKRKFSFKFSAKTSPKHERRNFAKEAASIADLQSILTEESKSAYNILIEKPVADIHVVSQHVAAAPTPPSEPEDSNPLRMLRSGGLTVVRPKIRGNKHHSQSSRDSRELKDTMESIAFASLARIDRGKLGPPPVSPKPRLNKPAPLVIENSNFNNFTHYRPPGYEESMAQPSNSWLREQACVKKEEEEDGENNPLPLPPRDRTRPTVSIKPRHQRKHPLIYPTNLPNPNRWGANGEENSNPDSPLSPPLTGSMSLPPTEVNLSSLPPAKPPRATCNLDDSYDSQIASELEALDDMEEETNQSVTSSSSLYQSKDHVSCEDLLDFACDRPNSKRTRGPAQGTDSDEVRIMQKVLGKEKTSPDECLSALDETEWDVHKAIKLIKLCSLLSTTHPHLTSHSRLLKESLNQNCWDVARAAAHLISQAANREDCTRV</sequence>
<feature type="compositionally biased region" description="Basic residues" evidence="9">
    <location>
        <begin position="874"/>
        <end position="884"/>
    </location>
</feature>
<dbReference type="AlphaFoldDB" id="A0A0P5FEE7"/>
<dbReference type="GO" id="GO:0005524">
    <property type="term" value="F:ATP binding"/>
    <property type="evidence" value="ECO:0007669"/>
    <property type="project" value="UniProtKB-UniRule"/>
</dbReference>
<protein>
    <recommendedName>
        <fullName evidence="1">non-specific protein-tyrosine kinase</fullName>
        <ecNumber evidence="1">2.7.10.2</ecNumber>
    </recommendedName>
</protein>
<dbReference type="Pfam" id="PF07714">
    <property type="entry name" value="PK_Tyr_Ser-Thr"/>
    <property type="match status" value="1"/>
</dbReference>
<dbReference type="PROSITE" id="PS50002">
    <property type="entry name" value="SH3"/>
    <property type="match status" value="1"/>
</dbReference>
<name>A0A0P5FEE7_9CRUS</name>
<dbReference type="SUPFAM" id="SSF56112">
    <property type="entry name" value="Protein kinase-like (PK-like)"/>
    <property type="match status" value="1"/>
</dbReference>
<dbReference type="InterPro" id="IPR050198">
    <property type="entry name" value="Non-receptor_tyrosine_kinases"/>
</dbReference>
<dbReference type="InterPro" id="IPR011009">
    <property type="entry name" value="Kinase-like_dom_sf"/>
</dbReference>
<dbReference type="PROSITE" id="PS00107">
    <property type="entry name" value="PROTEIN_KINASE_ATP"/>
    <property type="match status" value="1"/>
</dbReference>
<dbReference type="InterPro" id="IPR000095">
    <property type="entry name" value="CRIB_dom"/>
</dbReference>
<dbReference type="Pfam" id="PF22931">
    <property type="entry name" value="SAM_TNK"/>
    <property type="match status" value="1"/>
</dbReference>
<reference evidence="10" key="2">
    <citation type="submission" date="2015-10" db="EMBL/GenBank/DDBJ databases">
        <authorList>
            <person name="Gilbert D.G."/>
        </authorList>
    </citation>
    <scope>NUCLEOTIDE SEQUENCE</scope>
</reference>
<feature type="region of interest" description="Disordered" evidence="9">
    <location>
        <begin position="586"/>
        <end position="617"/>
    </location>
</feature>
<keyword evidence="5 10" id="KW-0418">Kinase</keyword>
<dbReference type="InterPro" id="IPR055175">
    <property type="entry name" value="ACK/TNK-like_SAM"/>
</dbReference>
<feature type="compositionally biased region" description="Polar residues" evidence="9">
    <location>
        <begin position="531"/>
        <end position="540"/>
    </location>
</feature>
<dbReference type="GO" id="GO:0002009">
    <property type="term" value="P:morphogenesis of an epithelium"/>
    <property type="evidence" value="ECO:0007669"/>
    <property type="project" value="UniProtKB-ARBA"/>
</dbReference>
<dbReference type="EC" id="2.7.10.2" evidence="1"/>
<evidence type="ECO:0000256" key="6">
    <source>
        <dbReference type="ARBA" id="ARBA00022840"/>
    </source>
</evidence>
<evidence type="ECO:0000256" key="4">
    <source>
        <dbReference type="ARBA" id="ARBA00022741"/>
    </source>
</evidence>
<evidence type="ECO:0000256" key="7">
    <source>
        <dbReference type="ARBA" id="ARBA00023137"/>
    </source>
</evidence>
<dbReference type="InterPro" id="IPR049587">
    <property type="entry name" value="TNK-like_SAM"/>
</dbReference>
<dbReference type="Gene3D" id="3.30.200.20">
    <property type="entry name" value="Phosphorylase Kinase, domain 1"/>
    <property type="match status" value="1"/>
</dbReference>
<dbReference type="InterPro" id="IPR008266">
    <property type="entry name" value="Tyr_kinase_AS"/>
</dbReference>
<dbReference type="PRINTS" id="PR00109">
    <property type="entry name" value="TYRKINASE"/>
</dbReference>
<organism evidence="10">
    <name type="scientific">Daphnia magna</name>
    <dbReference type="NCBI Taxonomy" id="35525"/>
    <lineage>
        <taxon>Eukaryota</taxon>
        <taxon>Metazoa</taxon>
        <taxon>Ecdysozoa</taxon>
        <taxon>Arthropoda</taxon>
        <taxon>Crustacea</taxon>
        <taxon>Branchiopoda</taxon>
        <taxon>Diplostraca</taxon>
        <taxon>Cladocera</taxon>
        <taxon>Anomopoda</taxon>
        <taxon>Daphniidae</taxon>
        <taxon>Daphnia</taxon>
    </lineage>
</organism>
<feature type="region of interest" description="Disordered" evidence="9">
    <location>
        <begin position="527"/>
        <end position="572"/>
    </location>
</feature>